<gene>
    <name evidence="5" type="ORF">MENT_LOCUS51683</name>
</gene>
<dbReference type="InterPro" id="IPR053070">
    <property type="entry name" value="RING-type_E3_ubiquitin-ligase"/>
</dbReference>
<dbReference type="Proteomes" id="UP000580250">
    <property type="component" value="Unassembled WGS sequence"/>
</dbReference>
<evidence type="ECO:0000256" key="2">
    <source>
        <dbReference type="ARBA" id="ARBA00022833"/>
    </source>
</evidence>
<feature type="domain" description="RING-type" evidence="4">
    <location>
        <begin position="75"/>
        <end position="118"/>
    </location>
</feature>
<dbReference type="InterPro" id="IPR013083">
    <property type="entry name" value="Znf_RING/FYVE/PHD"/>
</dbReference>
<name>A0A6V7XGM4_MELEN</name>
<keyword evidence="1 3" id="KW-0863">Zinc-finger</keyword>
<dbReference type="SUPFAM" id="SSF57850">
    <property type="entry name" value="RING/U-box"/>
    <property type="match status" value="1"/>
</dbReference>
<dbReference type="GO" id="GO:0008270">
    <property type="term" value="F:zinc ion binding"/>
    <property type="evidence" value="ECO:0007669"/>
    <property type="project" value="UniProtKB-KW"/>
</dbReference>
<evidence type="ECO:0000313" key="6">
    <source>
        <dbReference type="Proteomes" id="UP000580250"/>
    </source>
</evidence>
<dbReference type="Pfam" id="PF13639">
    <property type="entry name" value="zf-RING_2"/>
    <property type="match status" value="1"/>
</dbReference>
<dbReference type="OrthoDB" id="5807526at2759"/>
<dbReference type="PANTHER" id="PTHR47035:SF3">
    <property type="entry name" value="OS11G0150450 PROTEIN"/>
    <property type="match status" value="1"/>
</dbReference>
<reference evidence="5 6" key="1">
    <citation type="submission" date="2020-08" db="EMBL/GenBank/DDBJ databases">
        <authorList>
            <person name="Koutsovoulos G."/>
            <person name="Danchin GJ E."/>
        </authorList>
    </citation>
    <scope>NUCLEOTIDE SEQUENCE [LARGE SCALE GENOMIC DNA]</scope>
</reference>
<dbReference type="PROSITE" id="PS50089">
    <property type="entry name" value="ZF_RING_2"/>
    <property type="match status" value="1"/>
</dbReference>
<dbReference type="InterPro" id="IPR001841">
    <property type="entry name" value="Znf_RING"/>
</dbReference>
<evidence type="ECO:0000313" key="5">
    <source>
        <dbReference type="EMBL" id="CAD2198371.1"/>
    </source>
</evidence>
<dbReference type="AlphaFoldDB" id="A0A6V7XGM4"/>
<proteinExistence type="predicted"/>
<comment type="caution">
    <text evidence="5">The sequence shown here is derived from an EMBL/GenBank/DDBJ whole genome shotgun (WGS) entry which is preliminary data.</text>
</comment>
<keyword evidence="2" id="KW-0862">Zinc</keyword>
<dbReference type="EMBL" id="CAJEWN010001553">
    <property type="protein sequence ID" value="CAD2198371.1"/>
    <property type="molecule type" value="Genomic_DNA"/>
</dbReference>
<evidence type="ECO:0000259" key="4">
    <source>
        <dbReference type="PROSITE" id="PS50089"/>
    </source>
</evidence>
<accession>A0A6V7XGM4</accession>
<dbReference type="Gene3D" id="3.30.40.10">
    <property type="entry name" value="Zinc/RING finger domain, C3HC4 (zinc finger)"/>
    <property type="match status" value="1"/>
</dbReference>
<dbReference type="PANTHER" id="PTHR47035">
    <property type="entry name" value="OS11G0150450 PROTEIN"/>
    <property type="match status" value="1"/>
</dbReference>
<evidence type="ECO:0000256" key="3">
    <source>
        <dbReference type="PROSITE-ProRule" id="PRU00175"/>
    </source>
</evidence>
<protein>
    <recommendedName>
        <fullName evidence="4">RING-type domain-containing protein</fullName>
    </recommendedName>
</protein>
<keyword evidence="1 3" id="KW-0479">Metal-binding</keyword>
<evidence type="ECO:0000256" key="1">
    <source>
        <dbReference type="ARBA" id="ARBA00022771"/>
    </source>
</evidence>
<sequence>MNGFTSNPNVSLTTTIQVILKSFIIYTNVSIQNRYISNIFQFVRILKSKINIFCLVEEGFYYHPKQIEDNEKEECVICLEELKINDFVYSCPKCKKVVYHGICLARWINQKGTCPNCRGEIKLTPKLTDNRHPIVKLFNKIWSKGGSKKKT</sequence>
<organism evidence="5 6">
    <name type="scientific">Meloidogyne enterolobii</name>
    <name type="common">Root-knot nematode worm</name>
    <name type="synonym">Meloidogyne mayaguensis</name>
    <dbReference type="NCBI Taxonomy" id="390850"/>
    <lineage>
        <taxon>Eukaryota</taxon>
        <taxon>Metazoa</taxon>
        <taxon>Ecdysozoa</taxon>
        <taxon>Nematoda</taxon>
        <taxon>Chromadorea</taxon>
        <taxon>Rhabditida</taxon>
        <taxon>Tylenchina</taxon>
        <taxon>Tylenchomorpha</taxon>
        <taxon>Tylenchoidea</taxon>
        <taxon>Meloidogynidae</taxon>
        <taxon>Meloidogyninae</taxon>
        <taxon>Meloidogyne</taxon>
    </lineage>
</organism>